<dbReference type="EMBL" id="FOXO01000002">
    <property type="protein sequence ID" value="SFP46192.1"/>
    <property type="molecule type" value="Genomic_DNA"/>
</dbReference>
<keyword evidence="14" id="KW-0282">Flagellum</keyword>
<comment type="subcellular location">
    <subcellularLocation>
        <location evidence="12">Cell membrane</location>
        <topology evidence="12">Multi-pass membrane protein</topology>
    </subcellularLocation>
    <subcellularLocation>
        <location evidence="12">Bacterial flagellum basal body</location>
    </subcellularLocation>
</comment>
<dbReference type="Proteomes" id="UP000182624">
    <property type="component" value="Unassembled WGS sequence"/>
</dbReference>
<dbReference type="AlphaFoldDB" id="A0A1I5QIX2"/>
<dbReference type="GO" id="GO:0009425">
    <property type="term" value="C:bacterial-type flagellum basal body"/>
    <property type="evidence" value="ECO:0007669"/>
    <property type="project" value="UniProtKB-SubCell"/>
</dbReference>
<comment type="function">
    <text evidence="12">Plays a role in the flagellum-specific transport system.</text>
</comment>
<proteinExistence type="inferred from homology"/>
<dbReference type="PRINTS" id="PR00951">
    <property type="entry name" value="FLGBIOSNFLIP"/>
</dbReference>
<keyword evidence="11 12" id="KW-1006">Bacterial flagellum protein export</keyword>
<dbReference type="GO" id="GO:0044781">
    <property type="term" value="P:bacterial-type flagellum organization"/>
    <property type="evidence" value="ECO:0007669"/>
    <property type="project" value="UniProtKB-UniRule"/>
</dbReference>
<sequence length="314" mass="34634">MTKKRGDGNKITGFKSSLKRGILAALVSIALISFISISVPVKVYATSEVVVDTDPTDPTTDRDTHLTGSQEERTNINPPGTSEDPDDLKKLNIANTVTVTYDNGNGSVNGALRILITLTLLSLAPTLLVMMTSFTRIIVALHFTRTAIGTQTSPPNLVMIGIALFMTLFIMQPTLTEAYNTAVVPFEEGQIDQTEFFETAMKPFRHFMYGQTLKKDVLLFMQIDGIEWDGELESIPNVVLIPSFIVSELRTAFIIGFMIYIPFIVIDMVVASVLMSMGMMMLPPTTISMPFKILLFVLADGWSLIIGNLVKSFY</sequence>
<dbReference type="RefSeq" id="WP_074883570.1">
    <property type="nucleotide sequence ID" value="NZ_FOXO01000002.1"/>
</dbReference>
<keyword evidence="7 12" id="KW-0653">Protein transport</keyword>
<evidence type="ECO:0000256" key="6">
    <source>
        <dbReference type="ARBA" id="ARBA00022795"/>
    </source>
</evidence>
<keyword evidence="9 12" id="KW-0472">Membrane</keyword>
<keyword evidence="5 12" id="KW-0812">Transmembrane</keyword>
<feature type="transmembrane region" description="Helical" evidence="12">
    <location>
        <begin position="21"/>
        <end position="41"/>
    </location>
</feature>
<evidence type="ECO:0000256" key="10">
    <source>
        <dbReference type="ARBA" id="ARBA00023143"/>
    </source>
</evidence>
<evidence type="ECO:0000256" key="5">
    <source>
        <dbReference type="ARBA" id="ARBA00022692"/>
    </source>
</evidence>
<dbReference type="NCBIfam" id="TIGR01103">
    <property type="entry name" value="fliP"/>
    <property type="match status" value="1"/>
</dbReference>
<dbReference type="InterPro" id="IPR005837">
    <property type="entry name" value="FliP"/>
</dbReference>
<keyword evidence="3 12" id="KW-0813">Transport</keyword>
<dbReference type="GO" id="GO:0009306">
    <property type="term" value="P:protein secretion"/>
    <property type="evidence" value="ECO:0007669"/>
    <property type="project" value="UniProtKB-UniRule"/>
</dbReference>
<feature type="transmembrane region" description="Helical" evidence="12">
    <location>
        <begin position="156"/>
        <end position="175"/>
    </location>
</feature>
<evidence type="ECO:0000256" key="8">
    <source>
        <dbReference type="ARBA" id="ARBA00022989"/>
    </source>
</evidence>
<feature type="region of interest" description="Disordered" evidence="13">
    <location>
        <begin position="52"/>
        <end position="85"/>
    </location>
</feature>
<keyword evidence="10" id="KW-0975">Bacterial flagellum</keyword>
<evidence type="ECO:0000256" key="1">
    <source>
        <dbReference type="ARBA" id="ARBA00006257"/>
    </source>
</evidence>
<evidence type="ECO:0000256" key="2">
    <source>
        <dbReference type="ARBA" id="ARBA00021714"/>
    </source>
</evidence>
<reference evidence="15" key="1">
    <citation type="submission" date="2016-10" db="EMBL/GenBank/DDBJ databases">
        <authorList>
            <person name="Varghese N."/>
            <person name="Submissions S."/>
        </authorList>
    </citation>
    <scope>NUCLEOTIDE SEQUENCE [LARGE SCALE GENOMIC DNA]</scope>
    <source>
        <strain evidence="15">P18</strain>
    </source>
</reference>
<keyword evidence="14" id="KW-0966">Cell projection</keyword>
<feature type="transmembrane region" description="Helical" evidence="12">
    <location>
        <begin position="252"/>
        <end position="277"/>
    </location>
</feature>
<keyword evidence="4 12" id="KW-1003">Cell membrane</keyword>
<protein>
    <recommendedName>
        <fullName evidence="2 12">Flagellar biosynthetic protein FliP</fullName>
    </recommendedName>
</protein>
<evidence type="ECO:0000313" key="15">
    <source>
        <dbReference type="Proteomes" id="UP000182624"/>
    </source>
</evidence>
<dbReference type="GO" id="GO:0005886">
    <property type="term" value="C:plasma membrane"/>
    <property type="evidence" value="ECO:0007669"/>
    <property type="project" value="UniProtKB-SubCell"/>
</dbReference>
<keyword evidence="8 12" id="KW-1133">Transmembrane helix</keyword>
<accession>A0A1I5QIX2</accession>
<evidence type="ECO:0000256" key="7">
    <source>
        <dbReference type="ARBA" id="ARBA00022927"/>
    </source>
</evidence>
<organism evidence="14 15">
    <name type="scientific">Butyrivibrio proteoclasticus</name>
    <dbReference type="NCBI Taxonomy" id="43305"/>
    <lineage>
        <taxon>Bacteria</taxon>
        <taxon>Bacillati</taxon>
        <taxon>Bacillota</taxon>
        <taxon>Clostridia</taxon>
        <taxon>Lachnospirales</taxon>
        <taxon>Lachnospiraceae</taxon>
        <taxon>Butyrivibrio</taxon>
    </lineage>
</organism>
<evidence type="ECO:0000256" key="12">
    <source>
        <dbReference type="RuleBase" id="RU362069"/>
    </source>
</evidence>
<dbReference type="PRINTS" id="PR01302">
    <property type="entry name" value="TYPE3IMPPROT"/>
</dbReference>
<evidence type="ECO:0000256" key="11">
    <source>
        <dbReference type="ARBA" id="ARBA00023225"/>
    </source>
</evidence>
<keyword evidence="15" id="KW-1185">Reference proteome</keyword>
<dbReference type="InterPro" id="IPR005838">
    <property type="entry name" value="T3SS_IM_P"/>
</dbReference>
<evidence type="ECO:0000256" key="13">
    <source>
        <dbReference type="SAM" id="MobiDB-lite"/>
    </source>
</evidence>
<comment type="similarity">
    <text evidence="1 12">Belongs to the FliP/MopC/SpaP family.</text>
</comment>
<name>A0A1I5QIX2_9FIRM</name>
<evidence type="ECO:0000256" key="9">
    <source>
        <dbReference type="ARBA" id="ARBA00023136"/>
    </source>
</evidence>
<dbReference type="PANTHER" id="PTHR30587">
    <property type="entry name" value="FLAGELLAR BIOSYNTHETIC PROTEIN FLIP"/>
    <property type="match status" value="1"/>
</dbReference>
<dbReference type="Pfam" id="PF00813">
    <property type="entry name" value="FliP"/>
    <property type="match status" value="1"/>
</dbReference>
<dbReference type="PANTHER" id="PTHR30587:SF0">
    <property type="entry name" value="FLAGELLAR BIOSYNTHETIC PROTEIN FLIP"/>
    <property type="match status" value="1"/>
</dbReference>
<feature type="transmembrane region" description="Helical" evidence="12">
    <location>
        <begin position="289"/>
        <end position="310"/>
    </location>
</feature>
<gene>
    <name evidence="12" type="primary">fliP</name>
    <name evidence="14" type="ORF">SAMN04487928_102151</name>
</gene>
<dbReference type="PROSITE" id="PS01061">
    <property type="entry name" value="FLIP_2"/>
    <property type="match status" value="1"/>
</dbReference>
<evidence type="ECO:0000256" key="3">
    <source>
        <dbReference type="ARBA" id="ARBA00022448"/>
    </source>
</evidence>
<dbReference type="OrthoDB" id="9805111at2"/>
<evidence type="ECO:0000256" key="4">
    <source>
        <dbReference type="ARBA" id="ARBA00022475"/>
    </source>
</evidence>
<feature type="compositionally biased region" description="Basic and acidic residues" evidence="13">
    <location>
        <begin position="59"/>
        <end position="74"/>
    </location>
</feature>
<dbReference type="NCBIfam" id="NF009438">
    <property type="entry name" value="PRK12797.1"/>
    <property type="match status" value="1"/>
</dbReference>
<feature type="transmembrane region" description="Helical" evidence="12">
    <location>
        <begin position="111"/>
        <end position="135"/>
    </location>
</feature>
<evidence type="ECO:0000313" key="14">
    <source>
        <dbReference type="EMBL" id="SFP46192.1"/>
    </source>
</evidence>
<keyword evidence="6 12" id="KW-1005">Bacterial flagellum biogenesis</keyword>
<keyword evidence="14" id="KW-0969">Cilium</keyword>